<dbReference type="InterPro" id="IPR005135">
    <property type="entry name" value="Endo/exonuclease/phosphatase"/>
</dbReference>
<feature type="domain" description="Endonuclease/exonuclease/phosphatase" evidence="1">
    <location>
        <begin position="9"/>
        <end position="230"/>
    </location>
</feature>
<dbReference type="PANTHER" id="PTHR14859:SF15">
    <property type="entry name" value="ENDONUCLEASE_EXONUCLEASE_PHOSPHATASE DOMAIN-CONTAINING PROTEIN"/>
    <property type="match status" value="1"/>
</dbReference>
<dbReference type="AlphaFoldDB" id="A0A7Z0HYV7"/>
<organism evidence="2 3">
    <name type="scientific">Rhabdonatronobacter sediminivivens</name>
    <dbReference type="NCBI Taxonomy" id="2743469"/>
    <lineage>
        <taxon>Bacteria</taxon>
        <taxon>Pseudomonadati</taxon>
        <taxon>Pseudomonadota</taxon>
        <taxon>Alphaproteobacteria</taxon>
        <taxon>Rhodobacterales</taxon>
        <taxon>Paracoccaceae</taxon>
        <taxon>Rhabdonatronobacter</taxon>
    </lineage>
</organism>
<dbReference type="GO" id="GO:0016020">
    <property type="term" value="C:membrane"/>
    <property type="evidence" value="ECO:0007669"/>
    <property type="project" value="GOC"/>
</dbReference>
<keyword evidence="2" id="KW-0269">Exonuclease</keyword>
<keyword evidence="3" id="KW-1185">Reference proteome</keyword>
<proteinExistence type="predicted"/>
<dbReference type="InterPro" id="IPR051916">
    <property type="entry name" value="GPI-anchor_lipid_remodeler"/>
</dbReference>
<keyword evidence="2" id="KW-0378">Hydrolase</keyword>
<accession>A0A7Z0HYV7</accession>
<dbReference type="SUPFAM" id="SSF56219">
    <property type="entry name" value="DNase I-like"/>
    <property type="match status" value="1"/>
</dbReference>
<dbReference type="Pfam" id="PF03372">
    <property type="entry name" value="Exo_endo_phos"/>
    <property type="match status" value="1"/>
</dbReference>
<dbReference type="Gene3D" id="3.60.10.10">
    <property type="entry name" value="Endonuclease/exonuclease/phosphatase"/>
    <property type="match status" value="1"/>
</dbReference>
<dbReference type="InterPro" id="IPR036691">
    <property type="entry name" value="Endo/exonu/phosph_ase_sf"/>
</dbReference>
<evidence type="ECO:0000313" key="2">
    <source>
        <dbReference type="EMBL" id="NYS24841.1"/>
    </source>
</evidence>
<keyword evidence="2" id="KW-0540">Nuclease</keyword>
<gene>
    <name evidence="2" type="ORF">HUK65_07520</name>
</gene>
<dbReference type="EMBL" id="JACBXS010000012">
    <property type="protein sequence ID" value="NYS24841.1"/>
    <property type="molecule type" value="Genomic_DNA"/>
</dbReference>
<evidence type="ECO:0000259" key="1">
    <source>
        <dbReference type="Pfam" id="PF03372"/>
    </source>
</evidence>
<dbReference type="GO" id="GO:0004519">
    <property type="term" value="F:endonuclease activity"/>
    <property type="evidence" value="ECO:0007669"/>
    <property type="project" value="UniProtKB-KW"/>
</dbReference>
<evidence type="ECO:0000313" key="3">
    <source>
        <dbReference type="Proteomes" id="UP000529417"/>
    </source>
</evidence>
<comment type="caution">
    <text evidence="2">The sequence shown here is derived from an EMBL/GenBank/DDBJ whole genome shotgun (WGS) entry which is preliminary data.</text>
</comment>
<dbReference type="GO" id="GO:0004527">
    <property type="term" value="F:exonuclease activity"/>
    <property type="evidence" value="ECO:0007669"/>
    <property type="project" value="UniProtKB-KW"/>
</dbReference>
<name>A0A7Z0HYV7_9RHOB</name>
<keyword evidence="2" id="KW-0255">Endonuclease</keyword>
<reference evidence="2 3" key="1">
    <citation type="journal article" date="2000" name="Arch. Microbiol.">
        <title>Rhodobaca bogoriensis gen. nov. and sp. nov., an alkaliphilic purple nonsulfur bacterium from African Rift Valley soda lakes.</title>
        <authorList>
            <person name="Milford A.D."/>
            <person name="Achenbach L.A."/>
            <person name="Jung D.O."/>
            <person name="Madigan M.T."/>
        </authorList>
    </citation>
    <scope>NUCLEOTIDE SEQUENCE [LARGE SCALE GENOMIC DNA]</scope>
    <source>
        <strain evidence="2 3">2376</strain>
    </source>
</reference>
<dbReference type="PANTHER" id="PTHR14859">
    <property type="entry name" value="CALCOFLUOR WHITE HYPERSENSITIVE PROTEIN PRECURSOR"/>
    <property type="match status" value="1"/>
</dbReference>
<sequence length="242" mass="26744">MAALDVTLASYNLHKAVGRDMRRDPTRTIEVIREIGADIVALQEVDRRFGDRKGVLDLDALRESTGLQPVPFADKLGRLAHGWHGNLVLFRNAEVERVLPITLPGLEPRGALLADLDVGGHKLRVIGAHLGLLKQSRLLQAQRLAQEIGAEDGRPTIVMGDLNEWRLGANCSLMPLRKRLWAVKSTALTVPSFPSQLPVLPLDRIMGCKRSNVVELTRHDTPLARIASDHMPLRARLRLSAS</sequence>
<dbReference type="Proteomes" id="UP000529417">
    <property type="component" value="Unassembled WGS sequence"/>
</dbReference>
<protein>
    <submittedName>
        <fullName evidence="2">Endonuclease/exonuclease/phosphatase family protein</fullName>
    </submittedName>
</protein>
<dbReference type="GO" id="GO:0006506">
    <property type="term" value="P:GPI anchor biosynthetic process"/>
    <property type="evidence" value="ECO:0007669"/>
    <property type="project" value="TreeGrafter"/>
</dbReference>